<keyword evidence="5" id="KW-1185">Reference proteome</keyword>
<dbReference type="PROSITE" id="PS50056">
    <property type="entry name" value="TYR_PHOSPHATASE_2"/>
    <property type="match status" value="1"/>
</dbReference>
<evidence type="ECO:0000313" key="5">
    <source>
        <dbReference type="Proteomes" id="UP001211065"/>
    </source>
</evidence>
<dbReference type="InterPro" id="IPR050348">
    <property type="entry name" value="Protein-Tyr_Phosphatase"/>
</dbReference>
<dbReference type="SUPFAM" id="SSF52799">
    <property type="entry name" value="(Phosphotyrosine protein) phosphatases II"/>
    <property type="match status" value="1"/>
</dbReference>
<proteinExistence type="inferred from homology"/>
<dbReference type="Gene3D" id="3.90.190.10">
    <property type="entry name" value="Protein tyrosine phosphatase superfamily"/>
    <property type="match status" value="1"/>
</dbReference>
<dbReference type="InterPro" id="IPR003595">
    <property type="entry name" value="Tyr_Pase_cat"/>
</dbReference>
<dbReference type="Proteomes" id="UP001211065">
    <property type="component" value="Unassembled WGS sequence"/>
</dbReference>
<dbReference type="InterPro" id="IPR000242">
    <property type="entry name" value="PTP_cat"/>
</dbReference>
<sequence length="303" mass="34907">MDLLHQNTLKTLKSDNIYLSQLFSTIPNNRFEFKNCDTACNPVNYLLKNRYSDILAQDTTRVKIQYSHPNFSVSDYINANYIQFDGLDVQYIATQAPLETSTFDFYQMLWEQNSNVIVTLSSAIDQFKAKAYPYWNYGESQERELTIYTLDENGVQLSANSDFFVTLLKVESDGKIITREIKLRKNAEERVVTQIHYSGWPDFGVPELEDFQLIFASLQRLYISGPVVCHCSAGVGRTGVFIAVDAILKLLKKKKNTLFHADEKSDLVYETVCKMRKQRIGMVQTPNQFLAIYLAVEKNLEYI</sequence>
<dbReference type="InterPro" id="IPR029021">
    <property type="entry name" value="Prot-tyrosine_phosphatase-like"/>
</dbReference>
<dbReference type="PRINTS" id="PR00700">
    <property type="entry name" value="PRTYPHPHTASE"/>
</dbReference>
<evidence type="ECO:0000259" key="2">
    <source>
        <dbReference type="PROSITE" id="PS50055"/>
    </source>
</evidence>
<protein>
    <recommendedName>
        <fullName evidence="6">Protein tyrosine phosphatase</fullName>
    </recommendedName>
</protein>
<dbReference type="PANTHER" id="PTHR19134:SF449">
    <property type="entry name" value="TYROSINE-PROTEIN PHOSPHATASE 1"/>
    <property type="match status" value="1"/>
</dbReference>
<feature type="domain" description="Tyrosine-protein phosphatase" evidence="2">
    <location>
        <begin position="48"/>
        <end position="299"/>
    </location>
</feature>
<comment type="caution">
    <text evidence="4">The sequence shown here is derived from an EMBL/GenBank/DDBJ whole genome shotgun (WGS) entry which is preliminary data.</text>
</comment>
<accession>A0AAD5U8V3</accession>
<dbReference type="GO" id="GO:0004725">
    <property type="term" value="F:protein tyrosine phosphatase activity"/>
    <property type="evidence" value="ECO:0007669"/>
    <property type="project" value="InterPro"/>
</dbReference>
<dbReference type="AlphaFoldDB" id="A0AAD5U8V3"/>
<evidence type="ECO:0000313" key="4">
    <source>
        <dbReference type="EMBL" id="KAJ3224821.1"/>
    </source>
</evidence>
<dbReference type="SMART" id="SM00404">
    <property type="entry name" value="PTPc_motif"/>
    <property type="match status" value="1"/>
</dbReference>
<dbReference type="SMART" id="SM00194">
    <property type="entry name" value="PTPc"/>
    <property type="match status" value="1"/>
</dbReference>
<dbReference type="PANTHER" id="PTHR19134">
    <property type="entry name" value="RECEPTOR-TYPE TYROSINE-PROTEIN PHOSPHATASE"/>
    <property type="match status" value="1"/>
</dbReference>
<evidence type="ECO:0000259" key="3">
    <source>
        <dbReference type="PROSITE" id="PS50056"/>
    </source>
</evidence>
<reference evidence="4" key="1">
    <citation type="submission" date="2020-05" db="EMBL/GenBank/DDBJ databases">
        <title>Phylogenomic resolution of chytrid fungi.</title>
        <authorList>
            <person name="Stajich J.E."/>
            <person name="Amses K."/>
            <person name="Simmons R."/>
            <person name="Seto K."/>
            <person name="Myers J."/>
            <person name="Bonds A."/>
            <person name="Quandt C.A."/>
            <person name="Barry K."/>
            <person name="Liu P."/>
            <person name="Grigoriev I."/>
            <person name="Longcore J.E."/>
            <person name="James T.Y."/>
        </authorList>
    </citation>
    <scope>NUCLEOTIDE SEQUENCE</scope>
    <source>
        <strain evidence="4">JEL0476</strain>
    </source>
</reference>
<gene>
    <name evidence="4" type="ORF">HK099_007865</name>
</gene>
<dbReference type="Pfam" id="PF00102">
    <property type="entry name" value="Y_phosphatase"/>
    <property type="match status" value="1"/>
</dbReference>
<dbReference type="CDD" id="cd00047">
    <property type="entry name" value="PTPc"/>
    <property type="match status" value="1"/>
</dbReference>
<name>A0AAD5U8V3_9FUNG</name>
<feature type="domain" description="Tyrosine specific protein phosphatases" evidence="3">
    <location>
        <begin position="209"/>
        <end position="290"/>
    </location>
</feature>
<organism evidence="4 5">
    <name type="scientific">Clydaea vesicula</name>
    <dbReference type="NCBI Taxonomy" id="447962"/>
    <lineage>
        <taxon>Eukaryota</taxon>
        <taxon>Fungi</taxon>
        <taxon>Fungi incertae sedis</taxon>
        <taxon>Chytridiomycota</taxon>
        <taxon>Chytridiomycota incertae sedis</taxon>
        <taxon>Chytridiomycetes</taxon>
        <taxon>Lobulomycetales</taxon>
        <taxon>Lobulomycetaceae</taxon>
        <taxon>Clydaea</taxon>
    </lineage>
</organism>
<comment type="similarity">
    <text evidence="1">Belongs to the protein-tyrosine phosphatase family. Non-receptor class subfamily.</text>
</comment>
<dbReference type="PROSITE" id="PS50055">
    <property type="entry name" value="TYR_PHOSPHATASE_PTP"/>
    <property type="match status" value="1"/>
</dbReference>
<evidence type="ECO:0008006" key="6">
    <source>
        <dbReference type="Google" id="ProtNLM"/>
    </source>
</evidence>
<evidence type="ECO:0000256" key="1">
    <source>
        <dbReference type="ARBA" id="ARBA00009649"/>
    </source>
</evidence>
<dbReference type="EMBL" id="JADGJW010000080">
    <property type="protein sequence ID" value="KAJ3224821.1"/>
    <property type="molecule type" value="Genomic_DNA"/>
</dbReference>
<dbReference type="InterPro" id="IPR000387">
    <property type="entry name" value="Tyr_Pase_dom"/>
</dbReference>